<name>A0A1F5JPV4_9BACT</name>
<dbReference type="InterPro" id="IPR023635">
    <property type="entry name" value="Peptide_deformylase"/>
</dbReference>
<dbReference type="PANTHER" id="PTHR10458">
    <property type="entry name" value="PEPTIDE DEFORMYLASE"/>
    <property type="match status" value="1"/>
</dbReference>
<dbReference type="PANTHER" id="PTHR10458:SF22">
    <property type="entry name" value="PEPTIDE DEFORMYLASE"/>
    <property type="match status" value="1"/>
</dbReference>
<reference evidence="3 4" key="1">
    <citation type="journal article" date="2016" name="Nat. Commun.">
        <title>Thousands of microbial genomes shed light on interconnected biogeochemical processes in an aquifer system.</title>
        <authorList>
            <person name="Anantharaman K."/>
            <person name="Brown C.T."/>
            <person name="Hug L.A."/>
            <person name="Sharon I."/>
            <person name="Castelle C.J."/>
            <person name="Probst A.J."/>
            <person name="Thomas B.C."/>
            <person name="Singh A."/>
            <person name="Wilkins M.J."/>
            <person name="Karaoz U."/>
            <person name="Brodie E.L."/>
            <person name="Williams K.H."/>
            <person name="Hubbard S.S."/>
            <person name="Banfield J.F."/>
        </authorList>
    </citation>
    <scope>NUCLEOTIDE SEQUENCE [LARGE SCALE GENOMIC DNA]</scope>
</reference>
<dbReference type="STRING" id="1797768.A3C59_03240"/>
<keyword evidence="2" id="KW-0378">Hydrolase</keyword>
<comment type="caution">
    <text evidence="3">The sequence shown here is derived from an EMBL/GenBank/DDBJ whole genome shotgun (WGS) entry which is preliminary data.</text>
</comment>
<accession>A0A1F5JPV4</accession>
<dbReference type="PRINTS" id="PR01576">
    <property type="entry name" value="PDEFORMYLASE"/>
</dbReference>
<dbReference type="GO" id="GO:0046872">
    <property type="term" value="F:metal ion binding"/>
    <property type="evidence" value="ECO:0007669"/>
    <property type="project" value="UniProtKB-KW"/>
</dbReference>
<evidence type="ECO:0000313" key="3">
    <source>
        <dbReference type="EMBL" id="OGE30704.1"/>
    </source>
</evidence>
<feature type="active site" evidence="2">
    <location>
        <position position="141"/>
    </location>
</feature>
<keyword evidence="2" id="KW-0408">Iron</keyword>
<dbReference type="GO" id="GO:0006412">
    <property type="term" value="P:translation"/>
    <property type="evidence" value="ECO:0007669"/>
    <property type="project" value="UniProtKB-UniRule"/>
</dbReference>
<dbReference type="Gene3D" id="3.90.45.10">
    <property type="entry name" value="Peptide deformylase"/>
    <property type="match status" value="1"/>
</dbReference>
<feature type="binding site" evidence="2">
    <location>
        <position position="93"/>
    </location>
    <ligand>
        <name>Fe cation</name>
        <dbReference type="ChEBI" id="CHEBI:24875"/>
    </ligand>
</feature>
<dbReference type="InterPro" id="IPR036821">
    <property type="entry name" value="Peptide_deformylase_sf"/>
</dbReference>
<dbReference type="EMBL" id="MFCV01000044">
    <property type="protein sequence ID" value="OGE30704.1"/>
    <property type="molecule type" value="Genomic_DNA"/>
</dbReference>
<feature type="binding site" evidence="2">
    <location>
        <position position="140"/>
    </location>
    <ligand>
        <name>Fe cation</name>
        <dbReference type="ChEBI" id="CHEBI:24875"/>
    </ligand>
</feature>
<feature type="binding site" evidence="2">
    <location>
        <position position="144"/>
    </location>
    <ligand>
        <name>Fe cation</name>
        <dbReference type="ChEBI" id="CHEBI:24875"/>
    </ligand>
</feature>
<comment type="catalytic activity">
    <reaction evidence="2">
        <text>N-terminal N-formyl-L-methionyl-[peptide] + H2O = N-terminal L-methionyl-[peptide] + formate</text>
        <dbReference type="Rhea" id="RHEA:24420"/>
        <dbReference type="Rhea" id="RHEA-COMP:10639"/>
        <dbReference type="Rhea" id="RHEA-COMP:10640"/>
        <dbReference type="ChEBI" id="CHEBI:15377"/>
        <dbReference type="ChEBI" id="CHEBI:15740"/>
        <dbReference type="ChEBI" id="CHEBI:49298"/>
        <dbReference type="ChEBI" id="CHEBI:64731"/>
        <dbReference type="EC" id="3.5.1.88"/>
    </reaction>
</comment>
<dbReference type="Proteomes" id="UP000176902">
    <property type="component" value="Unassembled WGS sequence"/>
</dbReference>
<evidence type="ECO:0000256" key="2">
    <source>
        <dbReference type="HAMAP-Rule" id="MF_00163"/>
    </source>
</evidence>
<dbReference type="SUPFAM" id="SSF56420">
    <property type="entry name" value="Peptide deformylase"/>
    <property type="match status" value="1"/>
</dbReference>
<comment type="cofactor">
    <cofactor evidence="2">
        <name>Fe(2+)</name>
        <dbReference type="ChEBI" id="CHEBI:29033"/>
    </cofactor>
    <text evidence="2">Binds 1 Fe(2+) ion.</text>
</comment>
<dbReference type="EC" id="3.5.1.88" evidence="2"/>
<dbReference type="CDD" id="cd00487">
    <property type="entry name" value="Pep_deformylase"/>
    <property type="match status" value="1"/>
</dbReference>
<keyword evidence="2" id="KW-0648">Protein biosynthesis</keyword>
<dbReference type="GO" id="GO:0042586">
    <property type="term" value="F:peptide deformylase activity"/>
    <property type="evidence" value="ECO:0007669"/>
    <property type="project" value="UniProtKB-UniRule"/>
</dbReference>
<sequence>MKKTARQIPAKSIGSKEIQSIIHRMLKIAGVEQKDKNKSVMVGLAAPQIKILKRIILVDVKADGKGKVGKVKVYINPVITWASKQKGEWYEGCYSIPEVCGIVSRPLSIKVQGFTMQPPRLQSKFVTEKYTGYIARIFQHEIDHLDGKLFTSLIKNPHHLHKVLASEFPLYRDKMAWKTWPKKQPLPLALRPQKQI</sequence>
<gene>
    <name evidence="2" type="primary">def</name>
    <name evidence="3" type="ORF">A3C59_03240</name>
</gene>
<evidence type="ECO:0000256" key="1">
    <source>
        <dbReference type="ARBA" id="ARBA00010759"/>
    </source>
</evidence>
<comment type="function">
    <text evidence="2">Removes the formyl group from the N-terminal Met of newly synthesized proteins. Requires at least a dipeptide for an efficient rate of reaction. N-terminal L-methionine is a prerequisite for activity but the enzyme has broad specificity at other positions.</text>
</comment>
<comment type="similarity">
    <text evidence="1 2">Belongs to the polypeptide deformylase family.</text>
</comment>
<proteinExistence type="inferred from homology"/>
<dbReference type="AlphaFoldDB" id="A0A1F5JPV4"/>
<protein>
    <recommendedName>
        <fullName evidence="2">Peptide deformylase</fullName>
        <shortName evidence="2">PDF</shortName>
        <ecNumber evidence="2">3.5.1.88</ecNumber>
    </recommendedName>
    <alternativeName>
        <fullName evidence="2">Polypeptide deformylase</fullName>
    </alternativeName>
</protein>
<dbReference type="HAMAP" id="MF_00163">
    <property type="entry name" value="Pep_deformylase"/>
    <property type="match status" value="1"/>
</dbReference>
<keyword evidence="2" id="KW-0479">Metal-binding</keyword>
<dbReference type="Pfam" id="PF01327">
    <property type="entry name" value="Pep_deformylase"/>
    <property type="match status" value="1"/>
</dbReference>
<organism evidence="3 4">
    <name type="scientific">Candidatus Daviesbacteria bacterium RIFCSPHIGHO2_02_FULL_36_13</name>
    <dbReference type="NCBI Taxonomy" id="1797768"/>
    <lineage>
        <taxon>Bacteria</taxon>
        <taxon>Candidatus Daviesiibacteriota</taxon>
    </lineage>
</organism>
<evidence type="ECO:0000313" key="4">
    <source>
        <dbReference type="Proteomes" id="UP000176902"/>
    </source>
</evidence>